<sequence length="347" mass="39767">MFVSTKGLSMKYPQSSVVSAQAPNQNCLEKYTTQNFKLNALLFNLPQRNLLMKNQQRRRADTQMVRDTRDSRQKKRKHKVVSSDSISPMSFEDLAEFALRPAPIDVTIRCTITRDRRGMAKGLYPTYCLHMEREDGKRVFLMAARKRKKCKTSNYLFSTDPTNLSRGTNCYLGKLRSNVLGTKFIFYDGGENPDKSPVTDCESVRQELAAICYESNVLGFKGPRKMTVIIPRMLDNNERVPIQPKYDLEALLSRRSNDLTDKLVTLVNKYPSWSEQTQSYVLNFHGRVTKASVKNFQLIHPDDDDYLVMQCGRVTKDVFSMDYSYPMCALQAFSIALSAFDVKLACE</sequence>
<dbReference type="Ensembl" id="ENSCSET00000019477.1">
    <property type="protein sequence ID" value="ENSCSEP00000019240.1"/>
    <property type="gene ID" value="ENSCSEG00000012308.1"/>
</dbReference>
<feature type="region of interest" description="Disordered" evidence="2">
    <location>
        <begin position="55"/>
        <end position="82"/>
    </location>
</feature>
<reference evidence="4" key="3">
    <citation type="submission" date="2025-09" db="UniProtKB">
        <authorList>
            <consortium name="Ensembl"/>
        </authorList>
    </citation>
    <scope>IDENTIFICATION</scope>
</reference>
<evidence type="ECO:0000256" key="2">
    <source>
        <dbReference type="SAM" id="MobiDB-lite"/>
    </source>
</evidence>
<feature type="domain" description="Tubby C-terminal" evidence="3">
    <location>
        <begin position="100"/>
        <end position="341"/>
    </location>
</feature>
<reference evidence="4" key="2">
    <citation type="submission" date="2025-08" db="UniProtKB">
        <authorList>
            <consortium name="Ensembl"/>
        </authorList>
    </citation>
    <scope>IDENTIFICATION</scope>
</reference>
<comment type="similarity">
    <text evidence="1">Belongs to the TUB family.</text>
</comment>
<dbReference type="PANTHER" id="PTHR16517">
    <property type="entry name" value="TUBBY-RELATED"/>
    <property type="match status" value="1"/>
</dbReference>
<dbReference type="PANTHER" id="PTHR16517:SF111">
    <property type="entry name" value="SI:DKEY-220F10.4"/>
    <property type="match status" value="1"/>
</dbReference>
<reference evidence="4 5" key="1">
    <citation type="journal article" date="2014" name="Nat. Genet.">
        <title>Whole-genome sequence of a flatfish provides insights into ZW sex chromosome evolution and adaptation to a benthic lifestyle.</title>
        <authorList>
            <person name="Chen S."/>
            <person name="Zhang G."/>
            <person name="Shao C."/>
            <person name="Huang Q."/>
            <person name="Liu G."/>
            <person name="Zhang P."/>
            <person name="Song W."/>
            <person name="An N."/>
            <person name="Chalopin D."/>
            <person name="Volff J.N."/>
            <person name="Hong Y."/>
            <person name="Li Q."/>
            <person name="Sha Z."/>
            <person name="Zhou H."/>
            <person name="Xie M."/>
            <person name="Yu Q."/>
            <person name="Liu Y."/>
            <person name="Xiang H."/>
            <person name="Wang N."/>
            <person name="Wu K."/>
            <person name="Yang C."/>
            <person name="Zhou Q."/>
            <person name="Liao X."/>
            <person name="Yang L."/>
            <person name="Hu Q."/>
            <person name="Zhang J."/>
            <person name="Meng L."/>
            <person name="Jin L."/>
            <person name="Tian Y."/>
            <person name="Lian J."/>
            <person name="Yang J."/>
            <person name="Miao G."/>
            <person name="Liu S."/>
            <person name="Liang Z."/>
            <person name="Yan F."/>
            <person name="Li Y."/>
            <person name="Sun B."/>
            <person name="Zhang H."/>
            <person name="Zhang J."/>
            <person name="Zhu Y."/>
            <person name="Du M."/>
            <person name="Zhao Y."/>
            <person name="Schartl M."/>
            <person name="Tang Q."/>
            <person name="Wang J."/>
        </authorList>
    </citation>
    <scope>NUCLEOTIDE SEQUENCE</scope>
</reference>
<dbReference type="GO" id="GO:0005929">
    <property type="term" value="C:cilium"/>
    <property type="evidence" value="ECO:0007669"/>
    <property type="project" value="TreeGrafter"/>
</dbReference>
<evidence type="ECO:0000256" key="1">
    <source>
        <dbReference type="ARBA" id="ARBA00007129"/>
    </source>
</evidence>
<dbReference type="Proteomes" id="UP000265120">
    <property type="component" value="Chromosome 8"/>
</dbReference>
<keyword evidence="5" id="KW-1185">Reference proteome</keyword>
<dbReference type="InterPro" id="IPR018066">
    <property type="entry name" value="Tubby_C_CS"/>
</dbReference>
<dbReference type="SUPFAM" id="SSF54518">
    <property type="entry name" value="Tubby C-terminal domain-like"/>
    <property type="match status" value="1"/>
</dbReference>
<dbReference type="PROSITE" id="PS01200">
    <property type="entry name" value="TUB_1"/>
    <property type="match status" value="1"/>
</dbReference>
<feature type="compositionally biased region" description="Basic and acidic residues" evidence="2">
    <location>
        <begin position="58"/>
        <end position="71"/>
    </location>
</feature>
<dbReference type="Gene3D" id="3.20.90.10">
    <property type="entry name" value="Tubby Protein, Chain A"/>
    <property type="match status" value="1"/>
</dbReference>
<dbReference type="AlphaFoldDB" id="A0A3P8W3X8"/>
<dbReference type="PRINTS" id="PR01573">
    <property type="entry name" value="SUPERTUBBY"/>
</dbReference>
<dbReference type="GO" id="GO:0061512">
    <property type="term" value="P:protein localization to cilium"/>
    <property type="evidence" value="ECO:0007669"/>
    <property type="project" value="TreeGrafter"/>
</dbReference>
<accession>A0A3P8W3X8</accession>
<protein>
    <submittedName>
        <fullName evidence="4">Si:dkey-220f10.4</fullName>
    </submittedName>
</protein>
<evidence type="ECO:0000313" key="4">
    <source>
        <dbReference type="Ensembl" id="ENSCSEP00000019240.1"/>
    </source>
</evidence>
<proteinExistence type="inferred from homology"/>
<dbReference type="OMA" id="GPIETQR"/>
<dbReference type="InterPro" id="IPR000007">
    <property type="entry name" value="Tubby_C"/>
</dbReference>
<evidence type="ECO:0000259" key="3">
    <source>
        <dbReference type="Pfam" id="PF01167"/>
    </source>
</evidence>
<evidence type="ECO:0000313" key="5">
    <source>
        <dbReference type="Proteomes" id="UP000265120"/>
    </source>
</evidence>
<name>A0A3P8W3X8_CYNSE</name>
<dbReference type="Pfam" id="PF01167">
    <property type="entry name" value="Tub"/>
    <property type="match status" value="1"/>
</dbReference>
<organism evidence="4 5">
    <name type="scientific">Cynoglossus semilaevis</name>
    <name type="common">Tongue sole</name>
    <dbReference type="NCBI Taxonomy" id="244447"/>
    <lineage>
        <taxon>Eukaryota</taxon>
        <taxon>Metazoa</taxon>
        <taxon>Chordata</taxon>
        <taxon>Craniata</taxon>
        <taxon>Vertebrata</taxon>
        <taxon>Euteleostomi</taxon>
        <taxon>Actinopterygii</taxon>
        <taxon>Neopterygii</taxon>
        <taxon>Teleostei</taxon>
        <taxon>Neoteleostei</taxon>
        <taxon>Acanthomorphata</taxon>
        <taxon>Carangaria</taxon>
        <taxon>Pleuronectiformes</taxon>
        <taxon>Pleuronectoidei</taxon>
        <taxon>Cynoglossidae</taxon>
        <taxon>Cynoglossinae</taxon>
        <taxon>Cynoglossus</taxon>
    </lineage>
</organism>
<dbReference type="GeneTree" id="ENSGT00940000166841"/>
<dbReference type="InterPro" id="IPR025659">
    <property type="entry name" value="Tubby-like_C"/>
</dbReference>